<dbReference type="CDD" id="cd00592">
    <property type="entry name" value="HTH_MerR-like"/>
    <property type="match status" value="1"/>
</dbReference>
<dbReference type="EMBL" id="JANIID010000013">
    <property type="protein sequence ID" value="MCQ8771387.1"/>
    <property type="molecule type" value="Genomic_DNA"/>
</dbReference>
<dbReference type="SUPFAM" id="SSF46955">
    <property type="entry name" value="Putative DNA-binding domain"/>
    <property type="match status" value="1"/>
</dbReference>
<evidence type="ECO:0000259" key="1">
    <source>
        <dbReference type="PROSITE" id="PS50937"/>
    </source>
</evidence>
<dbReference type="AlphaFoldDB" id="A0A9X2RLY8"/>
<dbReference type="InterPro" id="IPR000551">
    <property type="entry name" value="MerR-type_HTH_dom"/>
</dbReference>
<reference evidence="2" key="1">
    <citation type="submission" date="2022-06" db="EMBL/GenBank/DDBJ databases">
        <title>WGS of actinobacteria.</title>
        <authorList>
            <person name="Thawai C."/>
        </authorList>
    </citation>
    <scope>NUCLEOTIDE SEQUENCE</scope>
    <source>
        <strain evidence="2">AA8</strain>
    </source>
</reference>
<sequence>MRISPLVERTGVPVSTLRFHESVGLLPAERTPAGYRAVPAPSSLTRPAVDDVAWRSASVACSLRADDAGERAAQWQ</sequence>
<proteinExistence type="predicted"/>
<dbReference type="GO" id="GO:0003677">
    <property type="term" value="F:DNA binding"/>
    <property type="evidence" value="ECO:0007669"/>
    <property type="project" value="InterPro"/>
</dbReference>
<feature type="domain" description="HTH merR-type" evidence="1">
    <location>
        <begin position="1"/>
        <end position="36"/>
    </location>
</feature>
<dbReference type="Gene3D" id="1.10.1660.10">
    <property type="match status" value="1"/>
</dbReference>
<dbReference type="GO" id="GO:0006355">
    <property type="term" value="P:regulation of DNA-templated transcription"/>
    <property type="evidence" value="ECO:0007669"/>
    <property type="project" value="InterPro"/>
</dbReference>
<gene>
    <name evidence="2" type="ORF">NQU55_16690</name>
</gene>
<protein>
    <submittedName>
        <fullName evidence="2">MerR family transcriptional regulator</fullName>
    </submittedName>
</protein>
<name>A0A9X2RLY8_9ACTN</name>
<evidence type="ECO:0000313" key="3">
    <source>
        <dbReference type="Proteomes" id="UP001142374"/>
    </source>
</evidence>
<dbReference type="RefSeq" id="WP_168096360.1">
    <property type="nucleotide sequence ID" value="NZ_JAATER010000641.1"/>
</dbReference>
<accession>A0A9X2RLY8</accession>
<comment type="caution">
    <text evidence="2">The sequence shown here is derived from an EMBL/GenBank/DDBJ whole genome shotgun (WGS) entry which is preliminary data.</text>
</comment>
<dbReference type="PROSITE" id="PS50937">
    <property type="entry name" value="HTH_MERR_2"/>
    <property type="match status" value="1"/>
</dbReference>
<evidence type="ECO:0000313" key="2">
    <source>
        <dbReference type="EMBL" id="MCQ8771387.1"/>
    </source>
</evidence>
<dbReference type="Pfam" id="PF00376">
    <property type="entry name" value="MerR"/>
    <property type="match status" value="1"/>
</dbReference>
<dbReference type="InterPro" id="IPR009061">
    <property type="entry name" value="DNA-bd_dom_put_sf"/>
</dbReference>
<organism evidence="2 3">
    <name type="scientific">Streptomyces telluris</name>
    <dbReference type="NCBI Taxonomy" id="2720021"/>
    <lineage>
        <taxon>Bacteria</taxon>
        <taxon>Bacillati</taxon>
        <taxon>Actinomycetota</taxon>
        <taxon>Actinomycetes</taxon>
        <taxon>Kitasatosporales</taxon>
        <taxon>Streptomycetaceae</taxon>
        <taxon>Streptomyces</taxon>
    </lineage>
</organism>
<keyword evidence="3" id="KW-1185">Reference proteome</keyword>
<dbReference type="Proteomes" id="UP001142374">
    <property type="component" value="Unassembled WGS sequence"/>
</dbReference>